<protein>
    <recommendedName>
        <fullName evidence="4">Beta-amylase</fullName>
        <ecNumber evidence="4">3.2.1.2</ecNumber>
    </recommendedName>
</protein>
<reference evidence="6" key="1">
    <citation type="submission" date="2016-10" db="EMBL/GenBank/DDBJ databases">
        <authorList>
            <person name="Benchimol M."/>
            <person name="Almeida L.G."/>
            <person name="Vasconcelos A.T."/>
            <person name="Perreira-Neves A."/>
            <person name="Rosa I.A."/>
            <person name="Tasca T."/>
            <person name="Bogo M.R."/>
            <person name="de Souza W."/>
        </authorList>
    </citation>
    <scope>NUCLEOTIDE SEQUENCE [LARGE SCALE GENOMIC DNA]</scope>
    <source>
        <strain evidence="6">K</strain>
    </source>
</reference>
<dbReference type="Gene3D" id="3.20.20.80">
    <property type="entry name" value="Glycosidases"/>
    <property type="match status" value="1"/>
</dbReference>
<dbReference type="EMBL" id="MLAK01000554">
    <property type="protein sequence ID" value="OHT12824.1"/>
    <property type="molecule type" value="Genomic_DNA"/>
</dbReference>
<keyword evidence="4" id="KW-0326">Glycosidase</keyword>
<dbReference type="AlphaFoldDB" id="A0A1J4KPJ1"/>
<organism evidence="6 7">
    <name type="scientific">Tritrichomonas foetus</name>
    <dbReference type="NCBI Taxonomy" id="1144522"/>
    <lineage>
        <taxon>Eukaryota</taxon>
        <taxon>Metamonada</taxon>
        <taxon>Parabasalia</taxon>
        <taxon>Tritrichomonadida</taxon>
        <taxon>Tritrichomonadidae</taxon>
        <taxon>Tritrichomonas</taxon>
    </lineage>
</organism>
<comment type="catalytic activity">
    <reaction evidence="4">
        <text>Hydrolysis of (1-&gt;4)-alpha-D-glucosidic linkages in polysaccharides so as to remove successive maltose units from the non-reducing ends of the chains.</text>
        <dbReference type="EC" id="3.2.1.2"/>
    </reaction>
</comment>
<dbReference type="OrthoDB" id="1660156at2759"/>
<evidence type="ECO:0000256" key="1">
    <source>
        <dbReference type="ARBA" id="ARBA00005652"/>
    </source>
</evidence>
<dbReference type="InterPro" id="IPR001554">
    <property type="entry name" value="Glyco_hydro_14"/>
</dbReference>
<keyword evidence="7" id="KW-1185">Reference proteome</keyword>
<dbReference type="RefSeq" id="XP_068365960.1">
    <property type="nucleotide sequence ID" value="XM_068499433.1"/>
</dbReference>
<keyword evidence="4 6" id="KW-0378">Hydrolase</keyword>
<feature type="chain" id="PRO_5012949876" description="Beta-amylase" evidence="5">
    <location>
        <begin position="16"/>
        <end position="423"/>
    </location>
</feature>
<evidence type="ECO:0000313" key="6">
    <source>
        <dbReference type="EMBL" id="OHT12824.1"/>
    </source>
</evidence>
<sequence>MFAIIPFLFYKVTCGCEVYVMAPLDLFDDNQNPSYKDKFSGWCSNLKNANVDGVMIDVWWGLTEPTAKNYKWDGYVTMFNIMKEKGLKIIPVFSFHKCGGSVGDYVTILLPSFVFSGTNKPNFEDMYGNKDEAYISFAYDNVKIGSDRTPLEMYRDWMAAFKTQFNSLVEDGTIIEIEVGAGPCGELRYPSYRASFNYPGCGMFQCYDSMFKKQFKEDAAAAGHSEWDSPPGDTGDYNVRPYGSSFWSDGWKSEYGKFFLKWYQNQLIDHGSNVLKIARELFPSTRLSCKISGLHWQYSTECHCAEVTAGFYNAGGNDGYSQIISMFKQHNVDVCFTCLEMHEDGSAASNPPALVSQILGITKSYGLHFEGENALERYDWDAYNQIKTWVSQGLSAFTYLRMTDTLMNGGNWDTFKQFVAQMK</sequence>
<keyword evidence="3 4" id="KW-0624">Polysaccharide degradation</keyword>
<keyword evidence="2 4" id="KW-0119">Carbohydrate metabolism</keyword>
<dbReference type="PRINTS" id="PR00842">
    <property type="entry name" value="GLHYDLASE14B"/>
</dbReference>
<dbReference type="VEuPathDB" id="TrichDB:TRFO_17179"/>
<dbReference type="SUPFAM" id="SSF51445">
    <property type="entry name" value="(Trans)glycosidases"/>
    <property type="match status" value="1"/>
</dbReference>
<gene>
    <name evidence="6" type="ORF">TRFO_17179</name>
</gene>
<comment type="caution">
    <text evidence="6">The sequence shown here is derived from an EMBL/GenBank/DDBJ whole genome shotgun (WGS) entry which is preliminary data.</text>
</comment>
<dbReference type="Proteomes" id="UP000179807">
    <property type="component" value="Unassembled WGS sequence"/>
</dbReference>
<dbReference type="GO" id="GO:0016161">
    <property type="term" value="F:beta-amylase activity"/>
    <property type="evidence" value="ECO:0007669"/>
    <property type="project" value="UniProtKB-EC"/>
</dbReference>
<name>A0A1J4KPJ1_9EUKA</name>
<evidence type="ECO:0000256" key="3">
    <source>
        <dbReference type="ARBA" id="ARBA00023326"/>
    </source>
</evidence>
<evidence type="ECO:0000256" key="4">
    <source>
        <dbReference type="RuleBase" id="RU000509"/>
    </source>
</evidence>
<dbReference type="GeneID" id="94834137"/>
<dbReference type="Pfam" id="PF01373">
    <property type="entry name" value="Glyco_hydro_14"/>
    <property type="match status" value="1"/>
</dbReference>
<dbReference type="PANTHER" id="PTHR31352">
    <property type="entry name" value="BETA-AMYLASE 1, CHLOROPLASTIC"/>
    <property type="match status" value="1"/>
</dbReference>
<accession>A0A1J4KPJ1</accession>
<dbReference type="InterPro" id="IPR001371">
    <property type="entry name" value="Glyco_hydro_14B_pln"/>
</dbReference>
<dbReference type="PANTHER" id="PTHR31352:SF1">
    <property type="entry name" value="BETA-AMYLASE 3, CHLOROPLASTIC"/>
    <property type="match status" value="1"/>
</dbReference>
<evidence type="ECO:0000313" key="7">
    <source>
        <dbReference type="Proteomes" id="UP000179807"/>
    </source>
</evidence>
<dbReference type="InterPro" id="IPR017853">
    <property type="entry name" value="GH"/>
</dbReference>
<evidence type="ECO:0000256" key="2">
    <source>
        <dbReference type="ARBA" id="ARBA00023277"/>
    </source>
</evidence>
<comment type="similarity">
    <text evidence="1 4">Belongs to the glycosyl hydrolase 14 family.</text>
</comment>
<feature type="signal peptide" evidence="5">
    <location>
        <begin position="1"/>
        <end position="15"/>
    </location>
</feature>
<evidence type="ECO:0000256" key="5">
    <source>
        <dbReference type="SAM" id="SignalP"/>
    </source>
</evidence>
<keyword evidence="5" id="KW-0732">Signal</keyword>
<dbReference type="PRINTS" id="PR00750">
    <property type="entry name" value="BETAAMYLASE"/>
</dbReference>
<dbReference type="EC" id="3.2.1.2" evidence="4"/>
<proteinExistence type="inferred from homology"/>
<dbReference type="GO" id="GO:0000272">
    <property type="term" value="P:polysaccharide catabolic process"/>
    <property type="evidence" value="ECO:0007669"/>
    <property type="project" value="UniProtKB-KW"/>
</dbReference>